<evidence type="ECO:0000256" key="5">
    <source>
        <dbReference type="SAM" id="Phobius"/>
    </source>
</evidence>
<dbReference type="InterPro" id="IPR023214">
    <property type="entry name" value="HAD_sf"/>
</dbReference>
<evidence type="ECO:0000313" key="7">
    <source>
        <dbReference type="Proteomes" id="UP000094463"/>
    </source>
</evidence>
<dbReference type="Gene3D" id="1.20.1440.100">
    <property type="entry name" value="SG protein - dephosphorylation function"/>
    <property type="match status" value="1"/>
</dbReference>
<sequence length="230" mass="26426">MAIVTVDFDGTLYQGDSFKAMFKAGKKWFGYQQWLTLGMVILATLVTRVFKGKQAMRMCFFRGFAKTFKGMSKTKLDDFFKELASSDLSNVNMELVEKLREHEKRGDTIIILSGALHPFLEAFRDLLELDAEIISTRLTFTDDMICTGRVEKIINGEEKVTELKKWLQEKEMHPGFGESAFSTWAYADSETDIPLFEYVQTPVVVNPNEEMEAIAREKRWPIFDEALAEL</sequence>
<name>A0A1D7QXU1_9BACI</name>
<keyword evidence="3 6" id="KW-0378">Hydrolase</keyword>
<dbReference type="GO" id="GO:0016787">
    <property type="term" value="F:hydrolase activity"/>
    <property type="evidence" value="ECO:0007669"/>
    <property type="project" value="UniProtKB-KW"/>
</dbReference>
<evidence type="ECO:0000256" key="3">
    <source>
        <dbReference type="ARBA" id="ARBA00022801"/>
    </source>
</evidence>
<dbReference type="PANTHER" id="PTHR43344">
    <property type="entry name" value="PHOSPHOSERINE PHOSPHATASE"/>
    <property type="match status" value="1"/>
</dbReference>
<dbReference type="InterPro" id="IPR006385">
    <property type="entry name" value="HAD_hydro_SerB1"/>
</dbReference>
<proteinExistence type="inferred from homology"/>
<comment type="similarity">
    <text evidence="1">Belongs to the HAD-like hydrolase superfamily. SerB family.</text>
</comment>
<keyword evidence="7" id="KW-1185">Reference proteome</keyword>
<dbReference type="NCBIfam" id="TIGR01490">
    <property type="entry name" value="HAD-SF-IB-hyp1"/>
    <property type="match status" value="1"/>
</dbReference>
<evidence type="ECO:0000256" key="4">
    <source>
        <dbReference type="ARBA" id="ARBA00022842"/>
    </source>
</evidence>
<protein>
    <submittedName>
        <fullName evidence="6">HAD Family Hydrolase</fullName>
        <ecNumber evidence="6">3.1.3.3</ecNumber>
    </submittedName>
</protein>
<feature type="transmembrane region" description="Helical" evidence="5">
    <location>
        <begin position="31"/>
        <end position="50"/>
    </location>
</feature>
<evidence type="ECO:0000256" key="2">
    <source>
        <dbReference type="ARBA" id="ARBA00022723"/>
    </source>
</evidence>
<evidence type="ECO:0000256" key="1">
    <source>
        <dbReference type="ARBA" id="ARBA00009184"/>
    </source>
</evidence>
<keyword evidence="4" id="KW-0460">Magnesium</keyword>
<dbReference type="STRING" id="632773.BBEV_2491"/>
<dbReference type="EMBL" id="CP012502">
    <property type="protein sequence ID" value="AOM83831.1"/>
    <property type="molecule type" value="Genomic_DNA"/>
</dbReference>
<dbReference type="Pfam" id="PF12710">
    <property type="entry name" value="HAD"/>
    <property type="match status" value="1"/>
</dbReference>
<keyword evidence="2" id="KW-0479">Metal-binding</keyword>
<accession>A0A1D7QXU1</accession>
<organism evidence="6 7">
    <name type="scientific">Salisediminibacterium beveridgei</name>
    <dbReference type="NCBI Taxonomy" id="632773"/>
    <lineage>
        <taxon>Bacteria</taxon>
        <taxon>Bacillati</taxon>
        <taxon>Bacillota</taxon>
        <taxon>Bacilli</taxon>
        <taxon>Bacillales</taxon>
        <taxon>Bacillaceae</taxon>
        <taxon>Salisediminibacterium</taxon>
    </lineage>
</organism>
<dbReference type="GO" id="GO:0046872">
    <property type="term" value="F:metal ion binding"/>
    <property type="evidence" value="ECO:0007669"/>
    <property type="project" value="UniProtKB-KW"/>
</dbReference>
<dbReference type="Gene3D" id="3.40.50.1000">
    <property type="entry name" value="HAD superfamily/HAD-like"/>
    <property type="match status" value="1"/>
</dbReference>
<dbReference type="SUPFAM" id="SSF56784">
    <property type="entry name" value="HAD-like"/>
    <property type="match status" value="1"/>
</dbReference>
<evidence type="ECO:0000313" key="6">
    <source>
        <dbReference type="EMBL" id="AOM83831.1"/>
    </source>
</evidence>
<dbReference type="EC" id="3.1.3.3" evidence="6"/>
<dbReference type="AlphaFoldDB" id="A0A1D7QXU1"/>
<dbReference type="KEGG" id="bbev:BBEV_2491"/>
<dbReference type="InterPro" id="IPR050582">
    <property type="entry name" value="HAD-like_SerB"/>
</dbReference>
<dbReference type="RefSeq" id="WP_069365772.1">
    <property type="nucleotide sequence ID" value="NZ_CP012502.1"/>
</dbReference>
<dbReference type="InterPro" id="IPR036412">
    <property type="entry name" value="HAD-like_sf"/>
</dbReference>
<dbReference type="Proteomes" id="UP000094463">
    <property type="component" value="Chromosome"/>
</dbReference>
<dbReference type="PANTHER" id="PTHR43344:SF13">
    <property type="entry name" value="PHOSPHATASE RV3661-RELATED"/>
    <property type="match status" value="1"/>
</dbReference>
<keyword evidence="5" id="KW-0812">Transmembrane</keyword>
<gene>
    <name evidence="6" type="ORF">BBEV_2491</name>
</gene>
<keyword evidence="5" id="KW-1133">Transmembrane helix</keyword>
<reference evidence="6 7" key="1">
    <citation type="submission" date="2015-08" db="EMBL/GenBank/DDBJ databases">
        <title>The complete genome sequence of Bacillus beveridgei MLTeJB.</title>
        <authorList>
            <person name="Hanson T.E."/>
            <person name="Mesa C."/>
            <person name="Basesman S.M."/>
            <person name="Oremland R.S."/>
        </authorList>
    </citation>
    <scope>NUCLEOTIDE SEQUENCE [LARGE SCALE GENOMIC DNA]</scope>
    <source>
        <strain evidence="6 7">MLTeJB</strain>
    </source>
</reference>
<keyword evidence="5" id="KW-0472">Membrane</keyword>
<dbReference type="NCBIfam" id="TIGR01488">
    <property type="entry name" value="HAD-SF-IB"/>
    <property type="match status" value="1"/>
</dbReference>